<dbReference type="AlphaFoldDB" id="A0A1C1YTR1"/>
<dbReference type="OrthoDB" id="9793396at2"/>
<evidence type="ECO:0000313" key="8">
    <source>
        <dbReference type="EMBL" id="OCW56882.1"/>
    </source>
</evidence>
<dbReference type="InterPro" id="IPR006129">
    <property type="entry name" value="AdhesinB"/>
</dbReference>
<dbReference type="GO" id="GO:0007155">
    <property type="term" value="P:cell adhesion"/>
    <property type="evidence" value="ECO:0007669"/>
    <property type="project" value="InterPro"/>
</dbReference>
<evidence type="ECO:0000256" key="4">
    <source>
        <dbReference type="ARBA" id="ARBA00022723"/>
    </source>
</evidence>
<gene>
    <name evidence="8" type="ORF">AWJ14_06885</name>
</gene>
<evidence type="ECO:0000256" key="3">
    <source>
        <dbReference type="ARBA" id="ARBA00022448"/>
    </source>
</evidence>
<comment type="caution">
    <text evidence="8">The sequence shown here is derived from an EMBL/GenBank/DDBJ whole genome shotgun (WGS) entry which is preliminary data.</text>
</comment>
<feature type="signal peptide" evidence="7">
    <location>
        <begin position="1"/>
        <end position="23"/>
    </location>
</feature>
<dbReference type="CDD" id="cd01137">
    <property type="entry name" value="PsaA"/>
    <property type="match status" value="1"/>
</dbReference>
<dbReference type="GO" id="GO:0046872">
    <property type="term" value="F:metal ion binding"/>
    <property type="evidence" value="ECO:0007669"/>
    <property type="project" value="UniProtKB-KW"/>
</dbReference>
<dbReference type="InterPro" id="IPR050492">
    <property type="entry name" value="Bact_metal-bind_prot9"/>
</dbReference>
<dbReference type="Pfam" id="PF01297">
    <property type="entry name" value="ZnuA"/>
    <property type="match status" value="1"/>
</dbReference>
<dbReference type="EMBL" id="LQZT01000023">
    <property type="protein sequence ID" value="OCW56882.1"/>
    <property type="molecule type" value="Genomic_DNA"/>
</dbReference>
<name>A0A1C1YTR1_9HYPH</name>
<dbReference type="STRING" id="1480615.AWJ14_06885"/>
<reference evidence="8 9" key="1">
    <citation type="submission" date="2015-12" db="EMBL/GenBank/DDBJ databases">
        <authorList>
            <person name="Shamseldin A."/>
            <person name="Moawad H."/>
            <person name="Abd El-Rahim W.M."/>
            <person name="Sadowsky M.J."/>
        </authorList>
    </citation>
    <scope>NUCLEOTIDE SEQUENCE [LARGE SCALE GENOMIC DNA]</scope>
    <source>
        <strain evidence="8 9">JC234</strain>
    </source>
</reference>
<dbReference type="Proteomes" id="UP000094795">
    <property type="component" value="Unassembled WGS sequence"/>
</dbReference>
<dbReference type="PANTHER" id="PTHR42953:SF1">
    <property type="entry name" value="METAL-BINDING PROTEIN HI_0362-RELATED"/>
    <property type="match status" value="1"/>
</dbReference>
<keyword evidence="4" id="KW-0479">Metal-binding</keyword>
<comment type="similarity">
    <text evidence="2 6">Belongs to the bacterial solute-binding protein 9 family.</text>
</comment>
<evidence type="ECO:0000256" key="2">
    <source>
        <dbReference type="ARBA" id="ARBA00011028"/>
    </source>
</evidence>
<dbReference type="RefSeq" id="WP_066179895.1">
    <property type="nucleotide sequence ID" value="NZ_LQZT01000023.1"/>
</dbReference>
<keyword evidence="3 6" id="KW-0813">Transport</keyword>
<dbReference type="PRINTS" id="PR00691">
    <property type="entry name" value="ADHESINB"/>
</dbReference>
<dbReference type="GO" id="GO:0030001">
    <property type="term" value="P:metal ion transport"/>
    <property type="evidence" value="ECO:0007669"/>
    <property type="project" value="InterPro"/>
</dbReference>
<evidence type="ECO:0000256" key="5">
    <source>
        <dbReference type="ARBA" id="ARBA00022729"/>
    </source>
</evidence>
<dbReference type="SUPFAM" id="SSF53807">
    <property type="entry name" value="Helical backbone' metal receptor"/>
    <property type="match status" value="1"/>
</dbReference>
<dbReference type="InterPro" id="IPR006127">
    <property type="entry name" value="ZnuA-like"/>
</dbReference>
<dbReference type="PRINTS" id="PR00690">
    <property type="entry name" value="ADHESNFAMILY"/>
</dbReference>
<evidence type="ECO:0000256" key="7">
    <source>
        <dbReference type="SAM" id="SignalP"/>
    </source>
</evidence>
<feature type="chain" id="PRO_5008656342" evidence="7">
    <location>
        <begin position="24"/>
        <end position="296"/>
    </location>
</feature>
<dbReference type="GO" id="GO:0030313">
    <property type="term" value="C:cell envelope"/>
    <property type="evidence" value="ECO:0007669"/>
    <property type="project" value="UniProtKB-SubCell"/>
</dbReference>
<organism evidence="8 9">
    <name type="scientific">Hoeflea olei</name>
    <dbReference type="NCBI Taxonomy" id="1480615"/>
    <lineage>
        <taxon>Bacteria</taxon>
        <taxon>Pseudomonadati</taxon>
        <taxon>Pseudomonadota</taxon>
        <taxon>Alphaproteobacteria</taxon>
        <taxon>Hyphomicrobiales</taxon>
        <taxon>Rhizobiaceae</taxon>
        <taxon>Hoeflea</taxon>
    </lineage>
</organism>
<comment type="subcellular location">
    <subcellularLocation>
        <location evidence="1">Cell envelope</location>
    </subcellularLocation>
</comment>
<sequence length="296" mass="31982">MRSRTFLGLLLALSLGAAQPALAEIKVLTSFTVFADMARNVAGEHAEVVSITREGAEIHMFRPTPGDIRRGLGADVVLWNGLGLETWFERYLENLGDVKAHVLSDGVEPILISEGAYEGRANPHAWMSPANAEIYIDNIVAALSEADPANAEAYAANGDAYKTKIAETFAPIRAAIEALPENRRWLVTSEAAFSYLARDFGLREAAIWAINADSQGSPQQVRHVIDLVREHDIPVIFSESTVSPKPAEQVARETGILYGGVLYVDSLSAEGGPVPTYLDLLRVTSETIVTGLTAKP</sequence>
<proteinExistence type="inferred from homology"/>
<protein>
    <submittedName>
        <fullName evidence="8">Iron ABC transporter substrate-binding protein</fullName>
    </submittedName>
</protein>
<evidence type="ECO:0000256" key="1">
    <source>
        <dbReference type="ARBA" id="ARBA00004196"/>
    </source>
</evidence>
<keyword evidence="9" id="KW-1185">Reference proteome</keyword>
<dbReference type="PANTHER" id="PTHR42953">
    <property type="entry name" value="HIGH-AFFINITY ZINC UPTAKE SYSTEM PROTEIN ZNUA-RELATED"/>
    <property type="match status" value="1"/>
</dbReference>
<evidence type="ECO:0000256" key="6">
    <source>
        <dbReference type="RuleBase" id="RU003512"/>
    </source>
</evidence>
<accession>A0A1C1YTR1</accession>
<dbReference type="InterPro" id="IPR006128">
    <property type="entry name" value="Lipoprotein_PsaA-like"/>
</dbReference>
<keyword evidence="5 7" id="KW-0732">Signal</keyword>
<evidence type="ECO:0000313" key="9">
    <source>
        <dbReference type="Proteomes" id="UP000094795"/>
    </source>
</evidence>
<dbReference type="Gene3D" id="3.40.50.1980">
    <property type="entry name" value="Nitrogenase molybdenum iron protein domain"/>
    <property type="match status" value="2"/>
</dbReference>